<accession>A0AB39VKD8</accession>
<name>A0AB39VKD8_9GAMM</name>
<feature type="region of interest" description="Disordered" evidence="1">
    <location>
        <begin position="84"/>
        <end position="119"/>
    </location>
</feature>
<proteinExistence type="predicted"/>
<evidence type="ECO:0000256" key="1">
    <source>
        <dbReference type="SAM" id="MobiDB-lite"/>
    </source>
</evidence>
<organism evidence="2">
    <name type="scientific">Rouxiella sp. WC2420</name>
    <dbReference type="NCBI Taxonomy" id="3234145"/>
    <lineage>
        <taxon>Bacteria</taxon>
        <taxon>Pseudomonadati</taxon>
        <taxon>Pseudomonadota</taxon>
        <taxon>Gammaproteobacteria</taxon>
        <taxon>Enterobacterales</taxon>
        <taxon>Yersiniaceae</taxon>
        <taxon>Rouxiella</taxon>
    </lineage>
</organism>
<feature type="compositionally biased region" description="Basic and acidic residues" evidence="1">
    <location>
        <begin position="88"/>
        <end position="112"/>
    </location>
</feature>
<gene>
    <name evidence="2" type="ORF">AB3G37_15000</name>
</gene>
<protein>
    <submittedName>
        <fullName evidence="2">Uncharacterized protein</fullName>
    </submittedName>
</protein>
<sequence length="119" mass="13050">MSDLVHVRLKHPHGIVFDISNGRKVSLYGSDFHLRGLEKGTLTCGFGKTTVPADDWEEVLQAYGKMPHFTNGTLVYETDYASAEDSADEKSAVKHGLEPVDTKNDKTIKTEEVPASEAA</sequence>
<dbReference type="AlphaFoldDB" id="A0AB39VKD8"/>
<evidence type="ECO:0000313" key="2">
    <source>
        <dbReference type="EMBL" id="XDU70875.1"/>
    </source>
</evidence>
<reference evidence="2" key="1">
    <citation type="submission" date="2024-07" db="EMBL/GenBank/DDBJ databases">
        <authorList>
            <person name="Biller S.J."/>
        </authorList>
    </citation>
    <scope>NUCLEOTIDE SEQUENCE</scope>
    <source>
        <strain evidence="2">WC2420</strain>
    </source>
</reference>
<dbReference type="RefSeq" id="WP_369788317.1">
    <property type="nucleotide sequence ID" value="NZ_CP165628.1"/>
</dbReference>
<dbReference type="EMBL" id="CP165628">
    <property type="protein sequence ID" value="XDU70875.1"/>
    <property type="molecule type" value="Genomic_DNA"/>
</dbReference>